<dbReference type="InterPro" id="IPR013083">
    <property type="entry name" value="Znf_RING/FYVE/PHD"/>
</dbReference>
<feature type="compositionally biased region" description="Low complexity" evidence="2">
    <location>
        <begin position="698"/>
        <end position="720"/>
    </location>
</feature>
<reference evidence="5" key="1">
    <citation type="submission" date="2021-05" db="EMBL/GenBank/DDBJ databases">
        <title>The genome of the haptophyte Pavlova lutheri (Diacronema luteri, Pavlovales) - a model for lipid biosynthesis in eukaryotic algae.</title>
        <authorList>
            <person name="Hulatt C.J."/>
            <person name="Posewitz M.C."/>
        </authorList>
    </citation>
    <scope>NUCLEOTIDE SEQUENCE</scope>
    <source>
        <strain evidence="5">NIVA-4/92</strain>
    </source>
</reference>
<feature type="compositionally biased region" description="Low complexity" evidence="2">
    <location>
        <begin position="415"/>
        <end position="433"/>
    </location>
</feature>
<feature type="region of interest" description="Disordered" evidence="2">
    <location>
        <begin position="415"/>
        <end position="462"/>
    </location>
</feature>
<protein>
    <recommendedName>
        <fullName evidence="7">RING-type domain-containing protein</fullName>
    </recommendedName>
</protein>
<feature type="domain" description="RING-type" evidence="3">
    <location>
        <begin position="210"/>
        <end position="249"/>
    </location>
</feature>
<dbReference type="GO" id="GO:0000981">
    <property type="term" value="F:DNA-binding transcription factor activity, RNA polymerase II-specific"/>
    <property type="evidence" value="ECO:0007669"/>
    <property type="project" value="InterPro"/>
</dbReference>
<feature type="compositionally biased region" description="Gly residues" evidence="2">
    <location>
        <begin position="357"/>
        <end position="369"/>
    </location>
</feature>
<evidence type="ECO:0000256" key="2">
    <source>
        <dbReference type="SAM" id="MobiDB-lite"/>
    </source>
</evidence>
<dbReference type="Proteomes" id="UP000751190">
    <property type="component" value="Unassembled WGS sequence"/>
</dbReference>
<dbReference type="GO" id="GO:0008270">
    <property type="term" value="F:zinc ion binding"/>
    <property type="evidence" value="ECO:0007669"/>
    <property type="project" value="UniProtKB-KW"/>
</dbReference>
<dbReference type="PROSITE" id="PS51382">
    <property type="entry name" value="SPX"/>
    <property type="match status" value="1"/>
</dbReference>
<feature type="compositionally biased region" description="Low complexity" evidence="2">
    <location>
        <begin position="732"/>
        <end position="754"/>
    </location>
</feature>
<keyword evidence="1" id="KW-0862">Zinc</keyword>
<comment type="caution">
    <text evidence="5">The sequence shown here is derived from an EMBL/GenBank/DDBJ whole genome shotgun (WGS) entry which is preliminary data.</text>
</comment>
<feature type="region of interest" description="Disordered" evidence="2">
    <location>
        <begin position="273"/>
        <end position="303"/>
    </location>
</feature>
<organism evidence="5 6">
    <name type="scientific">Diacronema lutheri</name>
    <name type="common">Unicellular marine alga</name>
    <name type="synonym">Monochrysis lutheri</name>
    <dbReference type="NCBI Taxonomy" id="2081491"/>
    <lineage>
        <taxon>Eukaryota</taxon>
        <taxon>Haptista</taxon>
        <taxon>Haptophyta</taxon>
        <taxon>Pavlovophyceae</taxon>
        <taxon>Pavlovales</taxon>
        <taxon>Pavlovaceae</taxon>
        <taxon>Diacronema</taxon>
    </lineage>
</organism>
<evidence type="ECO:0000313" key="5">
    <source>
        <dbReference type="EMBL" id="KAG8464951.1"/>
    </source>
</evidence>
<feature type="compositionally biased region" description="Low complexity" evidence="2">
    <location>
        <begin position="273"/>
        <end position="287"/>
    </location>
</feature>
<keyword evidence="1" id="KW-0863">Zinc-finger</keyword>
<dbReference type="SUPFAM" id="SSF57701">
    <property type="entry name" value="Zn2/Cys6 DNA-binding domain"/>
    <property type="match status" value="1"/>
</dbReference>
<dbReference type="InterPro" id="IPR036864">
    <property type="entry name" value="Zn2-C6_fun-type_DNA-bd_sf"/>
</dbReference>
<dbReference type="OrthoDB" id="5588846at2759"/>
<evidence type="ECO:0000259" key="3">
    <source>
        <dbReference type="PROSITE" id="PS50089"/>
    </source>
</evidence>
<dbReference type="InterPro" id="IPR004331">
    <property type="entry name" value="SPX_dom"/>
</dbReference>
<dbReference type="CDD" id="cd16449">
    <property type="entry name" value="RING-HC"/>
    <property type="match status" value="1"/>
</dbReference>
<evidence type="ECO:0000256" key="1">
    <source>
        <dbReference type="PROSITE-ProRule" id="PRU00175"/>
    </source>
</evidence>
<accession>A0A8J5XAI0</accession>
<feature type="compositionally biased region" description="Basic residues" evidence="2">
    <location>
        <begin position="721"/>
        <end position="731"/>
    </location>
</feature>
<feature type="domain" description="SPX" evidence="4">
    <location>
        <begin position="1"/>
        <end position="166"/>
    </location>
</feature>
<dbReference type="CDD" id="cd00067">
    <property type="entry name" value="GAL4"/>
    <property type="match status" value="1"/>
</dbReference>
<sequence>MRVADTLARLARAAWWAEDCVDYARLKAMIVARSRSESEREGAFFTGVLQEVQKASAFYRAAEARLVSELQSLLPRADELCGTMRALATRHSLADGTSAARERVLSLVRGETENAADIRLLARCFALSEQIESLRWFCVLNDAATTKILERHDARSRLALAQTLAAFADRQALCRGYETLAVHWADLQRLVSRILAELQPSASDEPPAVCTLCTNGLRAAVRLDCDHALCQRCRVATDASEGSRCPLCEDAPGSLEQRMLRVELARQSALSAIGAPSSAPSSGSSGASDGGQRGPARCSSGAAEHGGQLAAKSNACTAPLGALVLALDAHMQQANGDGRARVGSCSAARRHVDGADDGAGGSGSGGGGECAERAAASARERGRLAPAAIERAGDAHAGAAQQVCAGSVGDVHRPSGALLPAHGHAGAAASAPARNDDARSPSRAGSGLLPTAGDEGGGDGSCTRAYRPRRGLMRKQACMRCHRAKAACRGFPCERCVRLGAECLFPLAGAMADGSMLGDDGDALAEEAQPPSKRPAWATTSASGTPRMSGACVLGRPVAQPGVAIGHALPMAHAGGMWLPADLFAPAQLQLQPQHPQLMPQLPPGGAVVGLPPSSQAVGARHGLQPYGGEHQAGPGDFLVPVVMMCAEGATHGLATHAVWQPATAPLAQAEHAGYQAEQQPAQRAYVMQPMPAHSSAQPPQQQPQHQQHLQHQQHQQHLQHLQHQHQHQHQHQLQLQQEPGEGQGQHGQLPPYK</sequence>
<dbReference type="InterPro" id="IPR001138">
    <property type="entry name" value="Zn2Cys6_DnaBD"/>
</dbReference>
<evidence type="ECO:0000259" key="4">
    <source>
        <dbReference type="PROSITE" id="PS51382"/>
    </source>
</evidence>
<keyword evidence="1" id="KW-0479">Metal-binding</keyword>
<dbReference type="Gene3D" id="3.30.40.10">
    <property type="entry name" value="Zinc/RING finger domain, C3HC4 (zinc finger)"/>
    <property type="match status" value="1"/>
</dbReference>
<dbReference type="PROSITE" id="PS50089">
    <property type="entry name" value="ZF_RING_2"/>
    <property type="match status" value="1"/>
</dbReference>
<proteinExistence type="predicted"/>
<dbReference type="InterPro" id="IPR001841">
    <property type="entry name" value="Znf_RING"/>
</dbReference>
<dbReference type="EMBL" id="JAGTXO010000011">
    <property type="protein sequence ID" value="KAG8464951.1"/>
    <property type="molecule type" value="Genomic_DNA"/>
</dbReference>
<feature type="region of interest" description="Disordered" evidence="2">
    <location>
        <begin position="352"/>
        <end position="378"/>
    </location>
</feature>
<keyword evidence="6" id="KW-1185">Reference proteome</keyword>
<evidence type="ECO:0008006" key="7">
    <source>
        <dbReference type="Google" id="ProtNLM"/>
    </source>
</evidence>
<dbReference type="SMART" id="SM00184">
    <property type="entry name" value="RING"/>
    <property type="match status" value="1"/>
</dbReference>
<dbReference type="AlphaFoldDB" id="A0A8J5XAI0"/>
<gene>
    <name evidence="5" type="ORF">KFE25_012314</name>
</gene>
<dbReference type="SUPFAM" id="SSF57850">
    <property type="entry name" value="RING/U-box"/>
    <property type="match status" value="1"/>
</dbReference>
<name>A0A8J5XAI0_DIALT</name>
<feature type="region of interest" description="Disordered" evidence="2">
    <location>
        <begin position="691"/>
        <end position="754"/>
    </location>
</feature>
<evidence type="ECO:0000313" key="6">
    <source>
        <dbReference type="Proteomes" id="UP000751190"/>
    </source>
</evidence>